<gene>
    <name evidence="2" type="ORF">WJU16_18100</name>
</gene>
<name>A0ABZ2YKT8_9BACT</name>
<dbReference type="EMBL" id="CP149822">
    <property type="protein sequence ID" value="WZN39892.1"/>
    <property type="molecule type" value="Genomic_DNA"/>
</dbReference>
<dbReference type="Proteomes" id="UP001485459">
    <property type="component" value="Chromosome"/>
</dbReference>
<feature type="domain" description="DUF4365" evidence="1">
    <location>
        <begin position="8"/>
        <end position="172"/>
    </location>
</feature>
<evidence type="ECO:0000259" key="1">
    <source>
        <dbReference type="Pfam" id="PF14280"/>
    </source>
</evidence>
<dbReference type="Pfam" id="PF14280">
    <property type="entry name" value="DUF4365"/>
    <property type="match status" value="1"/>
</dbReference>
<protein>
    <submittedName>
        <fullName evidence="2">DUF4365 domain-containing protein</fullName>
    </submittedName>
</protein>
<evidence type="ECO:0000313" key="3">
    <source>
        <dbReference type="Proteomes" id="UP001485459"/>
    </source>
</evidence>
<organism evidence="2 3">
    <name type="scientific">Chitinophaga pollutisoli</name>
    <dbReference type="NCBI Taxonomy" id="3133966"/>
    <lineage>
        <taxon>Bacteria</taxon>
        <taxon>Pseudomonadati</taxon>
        <taxon>Bacteroidota</taxon>
        <taxon>Chitinophagia</taxon>
        <taxon>Chitinophagales</taxon>
        <taxon>Chitinophagaceae</taxon>
        <taxon>Chitinophaga</taxon>
    </lineage>
</organism>
<sequence length="178" mass="20357">MTETHIKEQLSNNFIRILAANKGFMLDKPELDYGVDFTVSKIHAYNNPNGGTRYLKDNKYIDIQLKATTEASVTIDSSTGNIKYDLEVKNFNDLATRKLANNNNLSPLILILFVLPSDRNLWVHITNDEILLRKCAYWYVPPDGTQLSSNVSKERINIPTTNLLSINCFDDLYQTFYS</sequence>
<accession>A0ABZ2YKT8</accession>
<dbReference type="InterPro" id="IPR025375">
    <property type="entry name" value="DUF4365"/>
</dbReference>
<reference evidence="3" key="1">
    <citation type="submission" date="2024-03" db="EMBL/GenBank/DDBJ databases">
        <title>Chitinophaga horti sp. nov., isolated from garden soil.</title>
        <authorList>
            <person name="Lee D.S."/>
            <person name="Han D.M."/>
            <person name="Baek J.H."/>
            <person name="Choi D.G."/>
            <person name="Jeon J.H."/>
            <person name="Jeon C.O."/>
        </authorList>
    </citation>
    <scope>NUCLEOTIDE SEQUENCE [LARGE SCALE GENOMIC DNA]</scope>
    <source>
        <strain evidence="3">GPA1</strain>
    </source>
</reference>
<proteinExistence type="predicted"/>
<dbReference type="RefSeq" id="WP_341834856.1">
    <property type="nucleotide sequence ID" value="NZ_CP149822.1"/>
</dbReference>
<keyword evidence="3" id="KW-1185">Reference proteome</keyword>
<evidence type="ECO:0000313" key="2">
    <source>
        <dbReference type="EMBL" id="WZN39892.1"/>
    </source>
</evidence>